<gene>
    <name evidence="1" type="ORF">DQX05_21830</name>
</gene>
<evidence type="ECO:0000313" key="1">
    <source>
        <dbReference type="EMBL" id="RJG21385.1"/>
    </source>
</evidence>
<dbReference type="InterPro" id="IPR027417">
    <property type="entry name" value="P-loop_NTPase"/>
</dbReference>
<dbReference type="EMBL" id="QYZD01000025">
    <property type="protein sequence ID" value="RJG21385.1"/>
    <property type="molecule type" value="Genomic_DNA"/>
</dbReference>
<dbReference type="SUPFAM" id="SSF52540">
    <property type="entry name" value="P-loop containing nucleoside triphosphate hydrolases"/>
    <property type="match status" value="1"/>
</dbReference>
<dbReference type="Gene3D" id="3.40.50.300">
    <property type="entry name" value="P-loop containing nucleotide triphosphate hydrolases"/>
    <property type="match status" value="1"/>
</dbReference>
<dbReference type="AlphaFoldDB" id="A0A3A3GD31"/>
<accession>A0A3A3GD31</accession>
<proteinExistence type="predicted"/>
<dbReference type="OrthoDB" id="1981678at2"/>
<reference evidence="1 2" key="1">
    <citation type="submission" date="2018-09" db="EMBL/GenBank/DDBJ databases">
        <title>Paenibacillus SK2017-BO5.</title>
        <authorList>
            <person name="Piskunova J.V."/>
            <person name="Dubiley S.A."/>
            <person name="Severinov K.V."/>
        </authorList>
    </citation>
    <scope>NUCLEOTIDE SEQUENCE [LARGE SCALE GENOMIC DNA]</scope>
    <source>
        <strain evidence="1 2">BO5</strain>
    </source>
</reference>
<sequence length="574" mass="66067">MLNEIITVDLRAWGLSEEEYSRRNNKRAMLQRALRECSTGDVQNKAYVKEFIADLLLKTYQVNSENLNHAIAFDKPASLSAQEKFAILLHMFKKEHGNQALECLIEKYELDKPKYIIEDGQTESYVITAEEINEIFNTEYHPLVFEDRLAIVVQIIYQNYKGFSVIDEIRDQNIDGVSGGVSGIPSNYMYQVAGEYDIYFHQMKKVPETHDSIWLFYRGKSIHLSFLSFGSEHELKRVCQNIYKYNHPGQLSETTGYKVNEMKDGSRIVVLRPPFAESWSFFVRKFDIPNATLLQLITDKNAGPVIRLIKYLVKGCRVTAVTGAQGTGKTTLLMAMVKHISAIFPLRVQEMAFELHLRQIYPYRNILTLRETDNISGQEGLDIQKKTDGAVNIVGEVATDPVAAWVIQTSQVASLFTLFSHHAKTFISLIESLRNSMLKTGVFSNEKIAEEQVIRVINFDIHLNRSNDGHRYIERITECVPAEQKPYDRRYNAIQDKDSREQAFMDTMVDFMERMTDRKLYEARNIVEYRDGEYVFMNKISDANLKAMLASMNQQDSQEFQLFIGQVWGGHSHG</sequence>
<protein>
    <submittedName>
        <fullName evidence="1">Pilus assembly protein CpaF</fullName>
    </submittedName>
</protein>
<evidence type="ECO:0000313" key="2">
    <source>
        <dbReference type="Proteomes" id="UP000266177"/>
    </source>
</evidence>
<dbReference type="Proteomes" id="UP000266177">
    <property type="component" value="Unassembled WGS sequence"/>
</dbReference>
<organism evidence="1 2">
    <name type="scientific">Paenibacillus thiaminolyticus</name>
    <name type="common">Bacillus thiaminolyticus</name>
    <dbReference type="NCBI Taxonomy" id="49283"/>
    <lineage>
        <taxon>Bacteria</taxon>
        <taxon>Bacillati</taxon>
        <taxon>Bacillota</taxon>
        <taxon>Bacilli</taxon>
        <taxon>Bacillales</taxon>
        <taxon>Paenibacillaceae</taxon>
        <taxon>Paenibacillus</taxon>
    </lineage>
</organism>
<name>A0A3A3GD31_PANTH</name>
<comment type="caution">
    <text evidence="1">The sequence shown here is derived from an EMBL/GenBank/DDBJ whole genome shotgun (WGS) entry which is preliminary data.</text>
</comment>